<organism evidence="1 2">
    <name type="scientific">Enterococcus avium</name>
    <name type="common">Streptococcus avium</name>
    <dbReference type="NCBI Taxonomy" id="33945"/>
    <lineage>
        <taxon>Bacteria</taxon>
        <taxon>Bacillati</taxon>
        <taxon>Bacillota</taxon>
        <taxon>Bacilli</taxon>
        <taxon>Lactobacillales</taxon>
        <taxon>Enterococcaceae</taxon>
        <taxon>Enterococcus</taxon>
    </lineage>
</organism>
<gene>
    <name evidence="1" type="ORF">AUF17_15710</name>
</gene>
<comment type="caution">
    <text evidence="1">The sequence shown here is derived from an EMBL/GenBank/DDBJ whole genome shotgun (WGS) entry which is preliminary data.</text>
</comment>
<accession>A0A8B5W619</accession>
<name>A0A8B5W619_ENTAV</name>
<dbReference type="AlphaFoldDB" id="A0A8B5W619"/>
<evidence type="ECO:0000313" key="2">
    <source>
        <dbReference type="Proteomes" id="UP000316316"/>
    </source>
</evidence>
<dbReference type="EMBL" id="PDXQ01000001">
    <property type="protein sequence ID" value="TRZ35442.1"/>
    <property type="molecule type" value="Genomic_DNA"/>
</dbReference>
<evidence type="ECO:0000313" key="1">
    <source>
        <dbReference type="EMBL" id="TRZ35442.1"/>
    </source>
</evidence>
<protein>
    <submittedName>
        <fullName evidence="1">Uncharacterized protein</fullName>
    </submittedName>
</protein>
<dbReference type="Proteomes" id="UP000316316">
    <property type="component" value="Unassembled WGS sequence"/>
</dbReference>
<proteinExistence type="predicted"/>
<sequence length="137" mass="15924">MFGLQFYSYNKIVGKQFSIMVCETKNGLIFHVFGKMKTLKRDSCQLCFSQVIMFGLQFHSHNKIVGKQFSIMVCETKIGLIFHVFGKMKTLKRDSCQLCFSQVIMFDLQFHSHNKIVGKQFSIMVCETKNGLIFHVF</sequence>
<reference evidence="1 2" key="1">
    <citation type="submission" date="2017-10" db="EMBL/GenBank/DDBJ databases">
        <title>FDA dAtabase for Regulatory Grade micrObial Sequences (FDA-ARGOS): Supporting development and validation of Infectious Disease Dx tests.</title>
        <authorList>
            <person name="Campos J."/>
            <person name="Goldberg B."/>
            <person name="Tallon L.J."/>
            <person name="Sadzewicz L."/>
            <person name="Sengamalay N."/>
            <person name="Ott S."/>
            <person name="Godinez A."/>
            <person name="Nagaraj S."/>
            <person name="Vyas G."/>
            <person name="Aluvathingal J."/>
            <person name="Nadendla S."/>
            <person name="Geyer C."/>
            <person name="Nandy P."/>
            <person name="Hobson J."/>
            <person name="Sichtig H."/>
        </authorList>
    </citation>
    <scope>NUCLEOTIDE SEQUENCE [LARGE SCALE GENOMIC DNA]</scope>
    <source>
        <strain evidence="1 2">FDAARGOS_185</strain>
    </source>
</reference>